<organism evidence="7 8">
    <name type="scientific">Mycoemilia scoparia</name>
    <dbReference type="NCBI Taxonomy" id="417184"/>
    <lineage>
        <taxon>Eukaryota</taxon>
        <taxon>Fungi</taxon>
        <taxon>Fungi incertae sedis</taxon>
        <taxon>Zoopagomycota</taxon>
        <taxon>Kickxellomycotina</taxon>
        <taxon>Kickxellomycetes</taxon>
        <taxon>Kickxellales</taxon>
        <taxon>Kickxellaceae</taxon>
        <taxon>Mycoemilia</taxon>
    </lineage>
</organism>
<evidence type="ECO:0000256" key="4">
    <source>
        <dbReference type="PROSITE-ProRule" id="PRU00125"/>
    </source>
</evidence>
<dbReference type="GO" id="GO:0046872">
    <property type="term" value="F:metal ion binding"/>
    <property type="evidence" value="ECO:0007669"/>
    <property type="project" value="UniProtKB-KW"/>
</dbReference>
<evidence type="ECO:0000256" key="3">
    <source>
        <dbReference type="ARBA" id="ARBA00023038"/>
    </source>
</evidence>
<evidence type="ECO:0000313" key="8">
    <source>
        <dbReference type="Proteomes" id="UP001150538"/>
    </source>
</evidence>
<dbReference type="OrthoDB" id="1112565at2759"/>
<feature type="region of interest" description="Disordered" evidence="5">
    <location>
        <begin position="1"/>
        <end position="22"/>
    </location>
</feature>
<dbReference type="PROSITE" id="PS00478">
    <property type="entry name" value="LIM_DOMAIN_1"/>
    <property type="match status" value="1"/>
</dbReference>
<dbReference type="AlphaFoldDB" id="A0A9W8A141"/>
<dbReference type="CDD" id="cd08368">
    <property type="entry name" value="LIM"/>
    <property type="match status" value="1"/>
</dbReference>
<dbReference type="InterPro" id="IPR017351">
    <property type="entry name" value="PINCH-1-4-like"/>
</dbReference>
<feature type="region of interest" description="Disordered" evidence="5">
    <location>
        <begin position="171"/>
        <end position="213"/>
    </location>
</feature>
<dbReference type="Proteomes" id="UP001150538">
    <property type="component" value="Unassembled WGS sequence"/>
</dbReference>
<evidence type="ECO:0000259" key="6">
    <source>
        <dbReference type="PROSITE" id="PS50023"/>
    </source>
</evidence>
<protein>
    <submittedName>
        <fullName evidence="7">Transforming growth factor beta-1-induced transcript 1 protein</fullName>
    </submittedName>
</protein>
<sequence>MDVNTQHYRQQQPPLPLTLAHPAAPATTGIASQGHLRPKSTGPPLSLQEVVHYDTSFYENADKESLERAVYNLSAQVNRLKLVRENSSPSAASFRPSAAATSGDEASSGGATGASESGNNTGKATGRNMSCAYCNVVLEDVSSPIPQGYVRGIGYSCMKCDAQLNGTENAQGPILDIKDGKSTNRHSAHEFDDSSSVASSRHTSDVHNIKSQSGSGAASIVGVIPSNGSNNNMACEVCREPLGNVSPLIILAATTAPVAKIFEYISAHGRRFHVSHFVCHLCQIPLYALGGYFRDPDSGKRFYCQRDYLQRFSPRCQSCNLPITTGEMTIALGLKYHVECFVCTICRAPFDDDICYEREGKPLCEWHWHVQNGTLCAECGKSIHSRCVITRNKKYHVECAESLYNTKAIKPDLARKRQSVAPPKH</sequence>
<gene>
    <name evidence="7" type="primary">TGFB1I1</name>
    <name evidence="7" type="ORF">H4219_003070</name>
</gene>
<dbReference type="Gene3D" id="2.10.110.10">
    <property type="entry name" value="Cysteine Rich Protein"/>
    <property type="match status" value="3"/>
</dbReference>
<dbReference type="SUPFAM" id="SSF57716">
    <property type="entry name" value="Glucocorticoid receptor-like (DNA-binding domain)"/>
    <property type="match status" value="2"/>
</dbReference>
<evidence type="ECO:0000256" key="2">
    <source>
        <dbReference type="ARBA" id="ARBA00022833"/>
    </source>
</evidence>
<dbReference type="PANTHER" id="PTHR24210:SF14">
    <property type="entry name" value="LIM ZINC-BINDING DOMAIN-CONTAINING PROTEIN"/>
    <property type="match status" value="1"/>
</dbReference>
<accession>A0A9W8A141</accession>
<dbReference type="SMART" id="SM00132">
    <property type="entry name" value="LIM"/>
    <property type="match status" value="2"/>
</dbReference>
<dbReference type="Pfam" id="PF00412">
    <property type="entry name" value="LIM"/>
    <property type="match status" value="2"/>
</dbReference>
<comment type="caution">
    <text evidence="7">The sequence shown here is derived from an EMBL/GenBank/DDBJ whole genome shotgun (WGS) entry which is preliminary data.</text>
</comment>
<keyword evidence="2 4" id="KW-0862">Zinc</keyword>
<dbReference type="EMBL" id="JANBPU010000064">
    <property type="protein sequence ID" value="KAJ1917703.1"/>
    <property type="molecule type" value="Genomic_DNA"/>
</dbReference>
<evidence type="ECO:0000256" key="1">
    <source>
        <dbReference type="ARBA" id="ARBA00022723"/>
    </source>
</evidence>
<dbReference type="PANTHER" id="PTHR24210">
    <property type="entry name" value="LIM DOMAIN-CONTAINING PROTEIN"/>
    <property type="match status" value="1"/>
</dbReference>
<feature type="compositionally biased region" description="Basic and acidic residues" evidence="5">
    <location>
        <begin position="176"/>
        <end position="192"/>
    </location>
</feature>
<evidence type="ECO:0000313" key="7">
    <source>
        <dbReference type="EMBL" id="KAJ1917703.1"/>
    </source>
</evidence>
<keyword evidence="3 4" id="KW-0440">LIM domain</keyword>
<dbReference type="InterPro" id="IPR001781">
    <property type="entry name" value="Znf_LIM"/>
</dbReference>
<keyword evidence="1 4" id="KW-0479">Metal-binding</keyword>
<proteinExistence type="predicted"/>
<feature type="region of interest" description="Disordered" evidence="5">
    <location>
        <begin position="85"/>
        <end position="124"/>
    </location>
</feature>
<name>A0A9W8A141_9FUNG</name>
<keyword evidence="8" id="KW-1185">Reference proteome</keyword>
<feature type="compositionally biased region" description="Low complexity" evidence="5">
    <location>
        <begin position="87"/>
        <end position="118"/>
    </location>
</feature>
<dbReference type="PROSITE" id="PS50023">
    <property type="entry name" value="LIM_DOMAIN_2"/>
    <property type="match status" value="1"/>
</dbReference>
<reference evidence="7" key="1">
    <citation type="submission" date="2022-07" db="EMBL/GenBank/DDBJ databases">
        <title>Phylogenomic reconstructions and comparative analyses of Kickxellomycotina fungi.</title>
        <authorList>
            <person name="Reynolds N.K."/>
            <person name="Stajich J.E."/>
            <person name="Barry K."/>
            <person name="Grigoriev I.V."/>
            <person name="Crous P."/>
            <person name="Smith M.E."/>
        </authorList>
    </citation>
    <scope>NUCLEOTIDE SEQUENCE</scope>
    <source>
        <strain evidence="7">NBRC 100468</strain>
    </source>
</reference>
<feature type="domain" description="LIM zinc-binding" evidence="6">
    <location>
        <begin position="314"/>
        <end position="374"/>
    </location>
</feature>
<evidence type="ECO:0000256" key="5">
    <source>
        <dbReference type="SAM" id="MobiDB-lite"/>
    </source>
</evidence>